<evidence type="ECO:0000313" key="1">
    <source>
        <dbReference type="EMBL" id="AEP35434.1"/>
    </source>
</evidence>
<proteinExistence type="predicted"/>
<protein>
    <submittedName>
        <fullName evidence="1">Uncharacterized protein</fullName>
    </submittedName>
</protein>
<accession>G4NMK6</accession>
<sequence>MKGLTEVVAFQEEKLVKWFFMFIFKLSFDNCLVRD</sequence>
<evidence type="ECO:0000313" key="2">
    <source>
        <dbReference type="Proteomes" id="UP000009287"/>
    </source>
</evidence>
<reference evidence="1 2" key="1">
    <citation type="journal article" date="2011" name="J. Exp. Med.">
        <title>A live-attenuated chlamydial vaccine protects against trachoma in nonhuman primates.</title>
        <authorList>
            <person name="Kari L."/>
            <person name="Whitmire W.M."/>
            <person name="Olivares-Zavaleta N."/>
            <person name="Goheen M.M."/>
            <person name="Taylor L.D."/>
            <person name="Carlson J.H."/>
            <person name="Sturdevant G.L."/>
            <person name="Lu C."/>
            <person name="Bakios L.E."/>
            <person name="Randall L.B."/>
            <person name="Parnell M.J."/>
            <person name="Zhong G."/>
            <person name="Caldwell H.D."/>
        </authorList>
    </citation>
    <scope>NUCLEOTIDE SEQUENCE [LARGE SCALE GENOMIC DNA]</scope>
    <source>
        <strain evidence="1 2">A2497</strain>
    </source>
</reference>
<dbReference type="AlphaFoldDB" id="G4NMK6"/>
<name>G4NMK6_CHLT4</name>
<dbReference type="KEGG" id="cra:CTO_0986"/>
<organism evidence="1 2">
    <name type="scientific">Chlamydia trachomatis serovar A (strain A2497)</name>
    <dbReference type="NCBI Taxonomy" id="580047"/>
    <lineage>
        <taxon>Bacteria</taxon>
        <taxon>Pseudomonadati</taxon>
        <taxon>Chlamydiota</taxon>
        <taxon>Chlamydiia</taxon>
        <taxon>Chlamydiales</taxon>
        <taxon>Chlamydiaceae</taxon>
        <taxon>Chlamydia/Chlamydophila group</taxon>
        <taxon>Chlamydia</taxon>
    </lineage>
</organism>
<gene>
    <name evidence="1" type="ordered locus">CTO_0986</name>
</gene>
<dbReference type="EMBL" id="CP002401">
    <property type="protein sequence ID" value="AEP35434.1"/>
    <property type="molecule type" value="Genomic_DNA"/>
</dbReference>
<dbReference type="Proteomes" id="UP000009287">
    <property type="component" value="Chromosome"/>
</dbReference>